<dbReference type="KEGG" id="vg:5076338"/>
<accession>A2Q0H8</accession>
<evidence type="ECO:0000313" key="2">
    <source>
        <dbReference type="Proteomes" id="UP000204242"/>
    </source>
</evidence>
<reference evidence="1 2" key="1">
    <citation type="journal article" date="2007" name="Virology">
        <title>Shared and species-specific features among ichnovirus genomes.</title>
        <authorList>
            <person name="Tanaka K."/>
            <person name="Lapointe R."/>
            <person name="Barney W.E."/>
            <person name="Makkay A.M."/>
            <person name="Stoltz D."/>
            <person name="Cusson M."/>
            <person name="Webb B.A."/>
        </authorList>
    </citation>
    <scope>NUCLEOTIDE SEQUENCE [LARGE SCALE GENOMIC DNA]</scope>
</reference>
<dbReference type="RefSeq" id="YP_001031289.1">
    <property type="nucleotide sequence ID" value="NC_008981.1"/>
</dbReference>
<organism evidence="1 2">
    <name type="scientific">Ichnoviriform fugitivi</name>
    <dbReference type="NCBI Taxonomy" id="265522"/>
    <lineage>
        <taxon>Viruses</taxon>
        <taxon>Viruses incertae sedis</taxon>
        <taxon>Polydnaviriformidae</taxon>
        <taxon>Ichnoviriform</taxon>
    </lineage>
</organism>
<name>A2Q0H8_9VIRU</name>
<dbReference type="EMBL" id="AB291190">
    <property type="protein sequence ID" value="BAF45693.1"/>
    <property type="molecule type" value="Genomic_DNA"/>
</dbReference>
<dbReference type="Proteomes" id="UP000204242">
    <property type="component" value="Genome"/>
</dbReference>
<proteinExistence type="predicted"/>
<protein>
    <submittedName>
        <fullName evidence="1">C14.1</fullName>
    </submittedName>
</protein>
<sequence length="138" mass="15752">MYREVYLMLNTCVQYTHTSCTHVTYTYIQPSNYPTSQTCICLMNKSITLSSTETWRNVTADVVYAYPEHSRRLAYSANFLIVTLCAMPQLLHRHAPPTRACRVSTVARKTVFAASLTRAKYLPCQAYTVLTLSLTLLR</sequence>
<evidence type="ECO:0000313" key="1">
    <source>
        <dbReference type="EMBL" id="BAF45693.1"/>
    </source>
</evidence>
<dbReference type="GeneID" id="5076338"/>